<evidence type="ECO:0000256" key="1">
    <source>
        <dbReference type="ARBA" id="ARBA00002855"/>
    </source>
</evidence>
<dbReference type="STRING" id="224129.A0A1W4XLU4"/>
<dbReference type="PANTHER" id="PTHR10009">
    <property type="entry name" value="PROTEIN YELLOW-RELATED"/>
    <property type="match status" value="1"/>
</dbReference>
<feature type="signal peptide" evidence="9">
    <location>
        <begin position="1"/>
        <end position="16"/>
    </location>
</feature>
<accession>A0A1W4XLU4</accession>
<dbReference type="PRINTS" id="PR01366">
    <property type="entry name" value="ROYALJELLY"/>
</dbReference>
<dbReference type="PANTHER" id="PTHR10009:SF14">
    <property type="entry name" value="PROTEIN YELLOW"/>
    <property type="match status" value="1"/>
</dbReference>
<gene>
    <name evidence="11" type="primary">LOC108742666</name>
</gene>
<proteinExistence type="inferred from homology"/>
<dbReference type="OrthoDB" id="7776143at2759"/>
<evidence type="ECO:0000256" key="9">
    <source>
        <dbReference type="SAM" id="SignalP"/>
    </source>
</evidence>
<dbReference type="GO" id="GO:0005576">
    <property type="term" value="C:extracellular region"/>
    <property type="evidence" value="ECO:0007669"/>
    <property type="project" value="UniProtKB-SubCell"/>
</dbReference>
<comment type="function">
    <text evidence="1">Controls the pigmentation pattern of the adult cuticle and larval mouth parts.</text>
</comment>
<dbReference type="AlphaFoldDB" id="A0A1W4XLU4"/>
<dbReference type="GeneID" id="108742666"/>
<name>A0A1W4XLU4_AGRPL</name>
<feature type="region of interest" description="Disordered" evidence="8">
    <location>
        <begin position="537"/>
        <end position="579"/>
    </location>
</feature>
<dbReference type="FunFam" id="2.120.10.30:FF:000046">
    <property type="entry name" value="Blast:Protein yellow"/>
    <property type="match status" value="1"/>
</dbReference>
<comment type="subcellular location">
    <subcellularLocation>
        <location evidence="2">Secreted</location>
    </subcellularLocation>
</comment>
<dbReference type="KEGG" id="apln:108742666"/>
<evidence type="ECO:0000256" key="6">
    <source>
        <dbReference type="ARBA" id="ARBA00022729"/>
    </source>
</evidence>
<evidence type="ECO:0000256" key="4">
    <source>
        <dbReference type="ARBA" id="ARBA00014360"/>
    </source>
</evidence>
<keyword evidence="6 9" id="KW-0732">Signal</keyword>
<dbReference type="Pfam" id="PF03022">
    <property type="entry name" value="MRJP"/>
    <property type="match status" value="1"/>
</dbReference>
<dbReference type="RefSeq" id="XP_018333453.1">
    <property type="nucleotide sequence ID" value="XM_018477951.2"/>
</dbReference>
<comment type="similarity">
    <text evidence="3">Belongs to the major royal jelly protein family.</text>
</comment>
<sequence length="635" mass="70659">MKVITLVLLVSQLSDCANVFQKLFEWKALDYAFPSVQDKVKALLTNRFIPENNLPVGIEIWNDKLFVTVPRWRQGIPSTLNYVPLHQDGPLSPLLIPYPSWQHNEAGNCEEGLTTVYRIKADECDRLWVLDTGTFGIDTSTTNPCPYALNVFDLHTNLRLRRYELRKDDIKADTFIANIAVDVRKSCDDTFAYMSDELGYGLIVYSWDLNKSWRFEHSYFMPDPLAGDFNIGGLNFQWGEEGIFGMSLSPIQEDGFRVLYFSPLASNREFAVSTKILRDEIKVEDSYHDFVALEDRGPDSHTTARVMDENGIQFFNLIDRNAVGCWNYKLLYHPTNLGVVDRDDEEMIFPCDVKVDRNRYVWIMTDRMPNFLLSNLNYSDVNFRVFFAPIDRLIHGTPCQPRIDNNYLPLYPQGVNNNGWSIAGRVPYGHPLYGIGYPGVGSSKGNAFPGLYGNRLYPGGSPGYGQYPLGLNGNGQPPLGSSGNGESPIPLPGNGQPSIALPSNGQLPIPLPANGQPKGLLPDNGQLPIIPGNGQLAPGWTGNSLPSAGWSDKGQPPNGWSNKGQPSNGWSDKGQPISGWTNKGQIPQILLDGQGWQDKRPLPGTYYQGLLPNVSGTSTKQQLYFTLLTSKPKVG</sequence>
<evidence type="ECO:0000256" key="8">
    <source>
        <dbReference type="SAM" id="MobiDB-lite"/>
    </source>
</evidence>
<feature type="region of interest" description="Disordered" evidence="8">
    <location>
        <begin position="467"/>
        <end position="497"/>
    </location>
</feature>
<dbReference type="CTD" id="30980"/>
<evidence type="ECO:0000256" key="5">
    <source>
        <dbReference type="ARBA" id="ARBA00022525"/>
    </source>
</evidence>
<dbReference type="InterPro" id="IPR011042">
    <property type="entry name" value="6-blade_b-propeller_TolB-like"/>
</dbReference>
<dbReference type="InterPro" id="IPR017996">
    <property type="entry name" value="MRJP/yellow-related"/>
</dbReference>
<feature type="compositionally biased region" description="Low complexity" evidence="8">
    <location>
        <begin position="467"/>
        <end position="480"/>
    </location>
</feature>
<dbReference type="Gene3D" id="2.120.10.30">
    <property type="entry name" value="TolB, C-terminal domain"/>
    <property type="match status" value="1"/>
</dbReference>
<evidence type="ECO:0000256" key="2">
    <source>
        <dbReference type="ARBA" id="ARBA00004613"/>
    </source>
</evidence>
<dbReference type="InParanoid" id="A0A1W4XLU4"/>
<dbReference type="Proteomes" id="UP000192223">
    <property type="component" value="Unplaced"/>
</dbReference>
<reference evidence="11" key="1">
    <citation type="submission" date="2025-08" db="UniProtKB">
        <authorList>
            <consortium name="RefSeq"/>
        </authorList>
    </citation>
    <scope>IDENTIFICATION</scope>
    <source>
        <tissue evidence="11">Entire body</tissue>
    </source>
</reference>
<evidence type="ECO:0000313" key="11">
    <source>
        <dbReference type="RefSeq" id="XP_018333453.1"/>
    </source>
</evidence>
<evidence type="ECO:0000256" key="7">
    <source>
        <dbReference type="ARBA" id="ARBA00023180"/>
    </source>
</evidence>
<protein>
    <recommendedName>
        <fullName evidence="4">Protein yellow</fullName>
    </recommendedName>
</protein>
<keyword evidence="10" id="KW-1185">Reference proteome</keyword>
<feature type="chain" id="PRO_5010703384" description="Protein yellow" evidence="9">
    <location>
        <begin position="17"/>
        <end position="635"/>
    </location>
</feature>
<organism evidence="10 11">
    <name type="scientific">Agrilus planipennis</name>
    <name type="common">Emerald ash borer</name>
    <name type="synonym">Agrilus marcopoli</name>
    <dbReference type="NCBI Taxonomy" id="224129"/>
    <lineage>
        <taxon>Eukaryota</taxon>
        <taxon>Metazoa</taxon>
        <taxon>Ecdysozoa</taxon>
        <taxon>Arthropoda</taxon>
        <taxon>Hexapoda</taxon>
        <taxon>Insecta</taxon>
        <taxon>Pterygota</taxon>
        <taxon>Neoptera</taxon>
        <taxon>Endopterygota</taxon>
        <taxon>Coleoptera</taxon>
        <taxon>Polyphaga</taxon>
        <taxon>Elateriformia</taxon>
        <taxon>Buprestoidea</taxon>
        <taxon>Buprestidae</taxon>
        <taxon>Agrilinae</taxon>
        <taxon>Agrilus</taxon>
    </lineage>
</organism>
<evidence type="ECO:0000256" key="3">
    <source>
        <dbReference type="ARBA" id="ARBA00009127"/>
    </source>
</evidence>
<keyword evidence="7" id="KW-0325">Glycoprotein</keyword>
<evidence type="ECO:0000313" key="10">
    <source>
        <dbReference type="Proteomes" id="UP000192223"/>
    </source>
</evidence>
<feature type="compositionally biased region" description="Polar residues" evidence="8">
    <location>
        <begin position="558"/>
        <end position="570"/>
    </location>
</feature>
<keyword evidence="5" id="KW-0964">Secreted</keyword>